<feature type="domain" description="4Fe-4S Mo/W bis-MGD-type" evidence="10">
    <location>
        <begin position="43"/>
        <end position="99"/>
    </location>
</feature>
<dbReference type="GO" id="GO:0030151">
    <property type="term" value="F:molybdenum ion binding"/>
    <property type="evidence" value="ECO:0007669"/>
    <property type="project" value="TreeGrafter"/>
</dbReference>
<evidence type="ECO:0000313" key="12">
    <source>
        <dbReference type="Proteomes" id="UP000494245"/>
    </source>
</evidence>
<evidence type="ECO:0000259" key="10">
    <source>
        <dbReference type="PROSITE" id="PS51669"/>
    </source>
</evidence>
<evidence type="ECO:0000256" key="9">
    <source>
        <dbReference type="ARBA" id="ARBA00023014"/>
    </source>
</evidence>
<gene>
    <name evidence="11" type="primary">fdnG-3_2</name>
    <name evidence="11" type="ORF">NNJEOMEG_00513</name>
</gene>
<dbReference type="PROSITE" id="PS51318">
    <property type="entry name" value="TAT"/>
    <property type="match status" value="1"/>
</dbReference>
<evidence type="ECO:0000256" key="1">
    <source>
        <dbReference type="ARBA" id="ARBA00001966"/>
    </source>
</evidence>
<keyword evidence="7 11" id="KW-0560">Oxidoreductase</keyword>
<dbReference type="AlphaFoldDB" id="A0A6V8LSU2"/>
<dbReference type="Gene3D" id="2.20.25.90">
    <property type="entry name" value="ADC-like domains"/>
    <property type="match status" value="1"/>
</dbReference>
<dbReference type="EC" id="1.17.2.3" evidence="11"/>
<dbReference type="PROSITE" id="PS51669">
    <property type="entry name" value="4FE4S_MOW_BIS_MGD"/>
    <property type="match status" value="1"/>
</dbReference>
<reference evidence="11 12" key="2">
    <citation type="submission" date="2020-05" db="EMBL/GenBank/DDBJ databases">
        <title>Draft genome sequence of Desulfovibrio sp. strainFSS-1.</title>
        <authorList>
            <person name="Shimoshige H."/>
            <person name="Kobayashi H."/>
            <person name="Maekawa T."/>
        </authorList>
    </citation>
    <scope>NUCLEOTIDE SEQUENCE [LARGE SCALE GENOMIC DNA]</scope>
    <source>
        <strain evidence="11 12">SIID29052-01</strain>
    </source>
</reference>
<accession>A0A6V8LSU2</accession>
<dbReference type="InterPro" id="IPR006963">
    <property type="entry name" value="Mopterin_OxRdtase_4Fe-4S_dom"/>
</dbReference>
<dbReference type="Gene3D" id="3.40.50.740">
    <property type="match status" value="1"/>
</dbReference>
<dbReference type="PANTHER" id="PTHR43598">
    <property type="entry name" value="TUNGSTEN-CONTAINING FORMYLMETHANOFURAN DEHYDROGENASE 2 SUBUNIT B"/>
    <property type="match status" value="1"/>
</dbReference>
<dbReference type="InterPro" id="IPR019546">
    <property type="entry name" value="TAT_signal_bac_arc"/>
</dbReference>
<dbReference type="GO" id="GO:0047111">
    <property type="term" value="F:formate dehydrogenase (cytochrome-c-553) activity"/>
    <property type="evidence" value="ECO:0007669"/>
    <property type="project" value="UniProtKB-EC"/>
</dbReference>
<dbReference type="InterPro" id="IPR006311">
    <property type="entry name" value="TAT_signal"/>
</dbReference>
<comment type="caution">
    <text evidence="11">The sequence shown here is derived from an EMBL/GenBank/DDBJ whole genome shotgun (WGS) entry which is preliminary data.</text>
</comment>
<keyword evidence="6" id="KW-0479">Metal-binding</keyword>
<evidence type="ECO:0000256" key="2">
    <source>
        <dbReference type="ARBA" id="ARBA00004418"/>
    </source>
</evidence>
<dbReference type="GO" id="GO:0051539">
    <property type="term" value="F:4 iron, 4 sulfur cluster binding"/>
    <property type="evidence" value="ECO:0007669"/>
    <property type="project" value="UniProtKB-KW"/>
</dbReference>
<keyword evidence="8" id="KW-0408">Iron</keyword>
<evidence type="ECO:0000256" key="3">
    <source>
        <dbReference type="ARBA" id="ARBA00010312"/>
    </source>
</evidence>
<comment type="similarity">
    <text evidence="3">Belongs to the prokaryotic molybdopterin-containing oxidoreductase family.</text>
</comment>
<comment type="cofactor">
    <cofactor evidence="1">
        <name>[4Fe-4S] cluster</name>
        <dbReference type="ChEBI" id="CHEBI:49883"/>
    </cofactor>
</comment>
<organism evidence="11 12">
    <name type="scientific">Fundidesulfovibrio magnetotacticus</name>
    <dbReference type="NCBI Taxonomy" id="2730080"/>
    <lineage>
        <taxon>Bacteria</taxon>
        <taxon>Pseudomonadati</taxon>
        <taxon>Thermodesulfobacteriota</taxon>
        <taxon>Desulfovibrionia</taxon>
        <taxon>Desulfovibrionales</taxon>
        <taxon>Desulfovibrionaceae</taxon>
        <taxon>Fundidesulfovibrio</taxon>
    </lineage>
</organism>
<dbReference type="EMBL" id="BLTE01000001">
    <property type="protein sequence ID" value="GFK92687.1"/>
    <property type="molecule type" value="Genomic_DNA"/>
</dbReference>
<dbReference type="Proteomes" id="UP000494245">
    <property type="component" value="Unassembled WGS sequence"/>
</dbReference>
<dbReference type="NCBIfam" id="TIGR01409">
    <property type="entry name" value="TAT_signal_seq"/>
    <property type="match status" value="1"/>
</dbReference>
<evidence type="ECO:0000313" key="11">
    <source>
        <dbReference type="EMBL" id="GFK92687.1"/>
    </source>
</evidence>
<dbReference type="SUPFAM" id="SSF53706">
    <property type="entry name" value="Formate dehydrogenase/DMSO reductase, domains 1-3"/>
    <property type="match status" value="1"/>
</dbReference>
<evidence type="ECO:0000256" key="5">
    <source>
        <dbReference type="ARBA" id="ARBA00022485"/>
    </source>
</evidence>
<dbReference type="GO" id="GO:0009055">
    <property type="term" value="F:electron transfer activity"/>
    <property type="evidence" value="ECO:0007669"/>
    <property type="project" value="TreeGrafter"/>
</dbReference>
<keyword evidence="12" id="KW-1185">Reference proteome</keyword>
<proteinExistence type="inferred from homology"/>
<dbReference type="GO" id="GO:0009061">
    <property type="term" value="P:anaerobic respiration"/>
    <property type="evidence" value="ECO:0007669"/>
    <property type="project" value="TreeGrafter"/>
</dbReference>
<dbReference type="PANTHER" id="PTHR43598:SF1">
    <property type="entry name" value="FORMATE DEHYDROGENASE-O MAJOR SUBUNIT"/>
    <property type="match status" value="1"/>
</dbReference>
<evidence type="ECO:0000256" key="4">
    <source>
        <dbReference type="ARBA" id="ARBA00011771"/>
    </source>
</evidence>
<keyword evidence="5" id="KW-0004">4Fe-4S</keyword>
<name>A0A6V8LSU2_9BACT</name>
<comment type="subunit">
    <text evidence="4">Heterodimer of a large and a small subunit.</text>
</comment>
<evidence type="ECO:0000256" key="7">
    <source>
        <dbReference type="ARBA" id="ARBA00023002"/>
    </source>
</evidence>
<dbReference type="GO" id="GO:0042597">
    <property type="term" value="C:periplasmic space"/>
    <property type="evidence" value="ECO:0007669"/>
    <property type="project" value="UniProtKB-SubCell"/>
</dbReference>
<evidence type="ECO:0000256" key="6">
    <source>
        <dbReference type="ARBA" id="ARBA00022723"/>
    </source>
</evidence>
<evidence type="ECO:0000256" key="8">
    <source>
        <dbReference type="ARBA" id="ARBA00023004"/>
    </source>
</evidence>
<keyword evidence="9" id="KW-0411">Iron-sulfur</keyword>
<protein>
    <submittedName>
        <fullName evidence="11">Formate dehydrogenase 2 subunit alpha (Cytochrome c-553)</fullName>
        <ecNumber evidence="11">1.17.2.3</ecNumber>
    </submittedName>
</protein>
<comment type="subcellular location">
    <subcellularLocation>
        <location evidence="2">Periplasm</location>
    </subcellularLocation>
</comment>
<dbReference type="SMART" id="SM00926">
    <property type="entry name" value="Molybdop_Fe4S4"/>
    <property type="match status" value="1"/>
</dbReference>
<dbReference type="Pfam" id="PF04879">
    <property type="entry name" value="Molybdop_Fe4S4"/>
    <property type="match status" value="1"/>
</dbReference>
<sequence length="188" mass="20551">MKVSRRGFIKIAGAGAATLTLTQLGLDLSPAQAYAAGLKIEGSKEVISICPFCSCGCNTLVHVKDGKIVNIEGDPDYPISAGGLCAKGAALRSLHVSENRLTKPLYRAPGSDKWVEKDWDWMLDRIAKKVKETRDKDYVFKNKDGLEVNRWESGFCLGSSQMSNEECAVAHQSLRSLGVVHMDHQARV</sequence>
<reference evidence="11 12" key="1">
    <citation type="submission" date="2020-04" db="EMBL/GenBank/DDBJ databases">
        <authorList>
            <consortium name="Desulfovibrio sp. FSS-1 genome sequencing consortium"/>
            <person name="Shimoshige H."/>
            <person name="Kobayashi H."/>
            <person name="Maekawa T."/>
        </authorList>
    </citation>
    <scope>NUCLEOTIDE SEQUENCE [LARGE SCALE GENOMIC DNA]</scope>
    <source>
        <strain evidence="11 12">SIID29052-01</strain>
    </source>
</reference>